<protein>
    <submittedName>
        <fullName evidence="1">Uncharacterized protein</fullName>
    </submittedName>
</protein>
<reference evidence="1 2" key="1">
    <citation type="journal article" date="2019" name="J Genomics">
        <title>The Draft Genome of a Hydrogen-producing Cyanobacterium, Arthrospira platensis NIES-46.</title>
        <authorList>
            <person name="Suzuki S."/>
            <person name="Yamaguchi H."/>
            <person name="Kawachi M."/>
        </authorList>
    </citation>
    <scope>NUCLEOTIDE SEQUENCE [LARGE SCALE GENOMIC DNA]</scope>
    <source>
        <strain evidence="1 2">NIES-46</strain>
    </source>
</reference>
<keyword evidence="2" id="KW-1185">Reference proteome</keyword>
<organism evidence="1 2">
    <name type="scientific">Limnospira platensis NIES-46</name>
    <dbReference type="NCBI Taxonomy" id="1236695"/>
    <lineage>
        <taxon>Bacteria</taxon>
        <taxon>Bacillati</taxon>
        <taxon>Cyanobacteriota</taxon>
        <taxon>Cyanophyceae</taxon>
        <taxon>Oscillatoriophycideae</taxon>
        <taxon>Oscillatoriales</taxon>
        <taxon>Sirenicapillariaceae</taxon>
        <taxon>Limnospira</taxon>
    </lineage>
</organism>
<dbReference type="EMBL" id="BIMW01000128">
    <property type="protein sequence ID" value="GCE95392.1"/>
    <property type="molecule type" value="Genomic_DNA"/>
</dbReference>
<dbReference type="Proteomes" id="UP000326169">
    <property type="component" value="Unassembled WGS sequence"/>
</dbReference>
<gene>
    <name evidence="1" type="ORF">NIES46_34550</name>
</gene>
<sequence length="74" mass="8263">MGFPRGVDMLYSSDHHLLIWTLVRCILPQSVASGYNLVDYSPYLITGNFQQLSHNGINTLGSCLVALTLNIRPR</sequence>
<evidence type="ECO:0000313" key="1">
    <source>
        <dbReference type="EMBL" id="GCE95392.1"/>
    </source>
</evidence>
<evidence type="ECO:0000313" key="2">
    <source>
        <dbReference type="Proteomes" id="UP000326169"/>
    </source>
</evidence>
<comment type="caution">
    <text evidence="1">The sequence shown here is derived from an EMBL/GenBank/DDBJ whole genome shotgun (WGS) entry which is preliminary data.</text>
</comment>
<name>A0A5M3T9T8_LIMPL</name>
<proteinExistence type="predicted"/>
<accession>A0A5M3T9T8</accession>